<dbReference type="Proteomes" id="UP001519332">
    <property type="component" value="Unassembled WGS sequence"/>
</dbReference>
<dbReference type="RefSeq" id="WP_209646333.1">
    <property type="nucleotide sequence ID" value="NZ_JAGINW010000001.1"/>
</dbReference>
<dbReference type="EMBL" id="JAGINW010000001">
    <property type="protein sequence ID" value="MBP2329582.1"/>
    <property type="molecule type" value="Genomic_DNA"/>
</dbReference>
<reference evidence="1 2" key="1">
    <citation type="submission" date="2021-03" db="EMBL/GenBank/DDBJ databases">
        <title>Sequencing the genomes of 1000 actinobacteria strains.</title>
        <authorList>
            <person name="Klenk H.-P."/>
        </authorList>
    </citation>
    <scope>NUCLEOTIDE SEQUENCE [LARGE SCALE GENOMIC DNA]</scope>
    <source>
        <strain evidence="1 2">DSM 46670</strain>
    </source>
</reference>
<comment type="caution">
    <text evidence="1">The sequence shown here is derived from an EMBL/GenBank/DDBJ whole genome shotgun (WGS) entry which is preliminary data.</text>
</comment>
<organism evidence="1 2">
    <name type="scientific">Kibdelosporangium banguiense</name>
    <dbReference type="NCBI Taxonomy" id="1365924"/>
    <lineage>
        <taxon>Bacteria</taxon>
        <taxon>Bacillati</taxon>
        <taxon>Actinomycetota</taxon>
        <taxon>Actinomycetes</taxon>
        <taxon>Pseudonocardiales</taxon>
        <taxon>Pseudonocardiaceae</taxon>
        <taxon>Kibdelosporangium</taxon>
    </lineage>
</organism>
<sequence length="76" mass="8810">MTLVAYWADNPGLSPAMAALSEYLPWRVFSVHQRSLPSRIAALDIDAWKQMYRRWRCFRVGVRAKETMRDNPAKVG</sequence>
<keyword evidence="2" id="KW-1185">Reference proteome</keyword>
<protein>
    <submittedName>
        <fullName evidence="1">Uncharacterized protein</fullName>
    </submittedName>
</protein>
<evidence type="ECO:0000313" key="1">
    <source>
        <dbReference type="EMBL" id="MBP2329582.1"/>
    </source>
</evidence>
<accession>A0ABS4TYU8</accession>
<proteinExistence type="predicted"/>
<evidence type="ECO:0000313" key="2">
    <source>
        <dbReference type="Proteomes" id="UP001519332"/>
    </source>
</evidence>
<name>A0ABS4TYU8_9PSEU</name>
<gene>
    <name evidence="1" type="ORF">JOF56_009967</name>
</gene>